<comment type="function">
    <text evidence="6 7">Catalyzes the conversion of GDP-D-mannose to GDP-4-dehydro-6-deoxy-D-mannose.</text>
</comment>
<dbReference type="Proteomes" id="UP000324324">
    <property type="component" value="Unassembled WGS sequence"/>
</dbReference>
<gene>
    <name evidence="7 10" type="primary">gmd</name>
    <name evidence="10" type="ORF">F1599_23575</name>
</gene>
<evidence type="ECO:0000259" key="9">
    <source>
        <dbReference type="Pfam" id="PF16363"/>
    </source>
</evidence>
<organism evidence="10 11">
    <name type="scientific">Cupriavidus cauae</name>
    <dbReference type="NCBI Taxonomy" id="2608999"/>
    <lineage>
        <taxon>Bacteria</taxon>
        <taxon>Pseudomonadati</taxon>
        <taxon>Pseudomonadota</taxon>
        <taxon>Betaproteobacteria</taxon>
        <taxon>Burkholderiales</taxon>
        <taxon>Burkholderiaceae</taxon>
        <taxon>Cupriavidus</taxon>
    </lineage>
</organism>
<evidence type="ECO:0000256" key="1">
    <source>
        <dbReference type="ARBA" id="ARBA00000188"/>
    </source>
</evidence>
<dbReference type="Gene3D" id="3.40.50.720">
    <property type="entry name" value="NAD(P)-binding Rossmann-like Domain"/>
    <property type="match status" value="1"/>
</dbReference>
<dbReference type="CDD" id="cd05260">
    <property type="entry name" value="GDP_MD_SDR_e"/>
    <property type="match status" value="1"/>
</dbReference>
<feature type="region of interest" description="Disordered" evidence="8">
    <location>
        <begin position="14"/>
        <end position="34"/>
    </location>
</feature>
<dbReference type="NCBIfam" id="TIGR01472">
    <property type="entry name" value="gmd"/>
    <property type="match status" value="1"/>
</dbReference>
<dbReference type="GO" id="GO:0070401">
    <property type="term" value="F:NADP+ binding"/>
    <property type="evidence" value="ECO:0007669"/>
    <property type="project" value="UniProtKB-UniRule"/>
</dbReference>
<dbReference type="EC" id="4.2.1.47" evidence="4 7"/>
<dbReference type="InterPro" id="IPR036291">
    <property type="entry name" value="NAD(P)-bd_dom_sf"/>
</dbReference>
<evidence type="ECO:0000256" key="7">
    <source>
        <dbReference type="HAMAP-Rule" id="MF_00955"/>
    </source>
</evidence>
<evidence type="ECO:0000256" key="3">
    <source>
        <dbReference type="ARBA" id="ARBA00009263"/>
    </source>
</evidence>
<dbReference type="GO" id="GO:0008446">
    <property type="term" value="F:GDP-mannose 4,6-dehydratase activity"/>
    <property type="evidence" value="ECO:0007669"/>
    <property type="project" value="UniProtKB-UniRule"/>
</dbReference>
<dbReference type="AlphaFoldDB" id="A0A5M8A5P7"/>
<comment type="cofactor">
    <cofactor evidence="2 7">
        <name>NADP(+)</name>
        <dbReference type="ChEBI" id="CHEBI:58349"/>
    </cofactor>
</comment>
<dbReference type="FunFam" id="3.40.50.720:FF:000924">
    <property type="entry name" value="GDP-mannose 4,6 dehydratase"/>
    <property type="match status" value="1"/>
</dbReference>
<proteinExistence type="inferred from homology"/>
<protein>
    <recommendedName>
        <fullName evidence="4 7">GDP-mannose 4,6-dehydratase</fullName>
        <ecNumber evidence="4 7">4.2.1.47</ecNumber>
    </recommendedName>
    <alternativeName>
        <fullName evidence="7">GDP-D-mannose dehydratase</fullName>
    </alternativeName>
</protein>
<evidence type="ECO:0000256" key="5">
    <source>
        <dbReference type="ARBA" id="ARBA00023239"/>
    </source>
</evidence>
<dbReference type="InterPro" id="IPR016040">
    <property type="entry name" value="NAD(P)-bd_dom"/>
</dbReference>
<comment type="caution">
    <text evidence="10">The sequence shown here is derived from an EMBL/GenBank/DDBJ whole genome shotgun (WGS) entry which is preliminary data.</text>
</comment>
<name>A0A5M8A5P7_9BURK</name>
<keyword evidence="7" id="KW-0521">NADP</keyword>
<reference evidence="10 11" key="1">
    <citation type="submission" date="2019-09" db="EMBL/GenBank/DDBJ databases">
        <title>Isolation of a novel species in the genus Cupriavidus from patients with sepsis using whole genome sequencing.</title>
        <authorList>
            <person name="Kweon O.J."/>
            <person name="Lee M.-K."/>
        </authorList>
    </citation>
    <scope>NUCLEOTIDE SEQUENCE [LARGE SCALE GENOMIC DNA]</scope>
    <source>
        <strain evidence="10 11">MKL-01</strain>
    </source>
</reference>
<accession>A0A5M8A5P7</accession>
<evidence type="ECO:0000313" key="11">
    <source>
        <dbReference type="Proteomes" id="UP000324324"/>
    </source>
</evidence>
<dbReference type="RefSeq" id="WP_150084718.1">
    <property type="nucleotide sequence ID" value="NZ_VWRN01000068.1"/>
</dbReference>
<keyword evidence="5 7" id="KW-0456">Lyase</keyword>
<evidence type="ECO:0000313" key="10">
    <source>
        <dbReference type="EMBL" id="KAA6117340.1"/>
    </source>
</evidence>
<evidence type="ECO:0000256" key="6">
    <source>
        <dbReference type="ARBA" id="ARBA00059383"/>
    </source>
</evidence>
<keyword evidence="11" id="KW-1185">Reference proteome</keyword>
<dbReference type="GO" id="GO:0042351">
    <property type="term" value="P:'de novo' GDP-L-fucose biosynthetic process"/>
    <property type="evidence" value="ECO:0007669"/>
    <property type="project" value="TreeGrafter"/>
</dbReference>
<sequence length="408" mass="45841">MGALDLQPLGPLAAGDLELQPRQHDEASAGSGARRKRALITGITGQDGAYLCELLLAKGYEVHGIKRRSSLFNTERIDHLYQDPQAPDRRLFLHHGDMTDTASMVRVVQQSQPDEIYNLAAQSHVQVSFEEPEYTANTDALGTLRLLEAIRILGLEKTTRFYQASTSELYGLVQEIPQKETTPFYPRSPYAAAKLYAYWITVNYREAYGMYACNGILFNHESPLRGETFVTRKITRAIARIALGLQDTLHLGNLSSLRDWGHARDYVQMQWMMLQQAQPEDFVIATGEQHSVREFVQRAAAELGITVRFEGSGVDEIGVIAAIDNSRQQLAPGRKIGDVIVRVDPRYFRPTEVDTLLGDPTRARERLGWSPTTSFDELVREMIGADYAAARRDALCKLAGFRAYDHHE</sequence>
<dbReference type="InterPro" id="IPR006368">
    <property type="entry name" value="GDP_Man_deHydtase"/>
</dbReference>
<dbReference type="SUPFAM" id="SSF51735">
    <property type="entry name" value="NAD(P)-binding Rossmann-fold domains"/>
    <property type="match status" value="1"/>
</dbReference>
<evidence type="ECO:0000256" key="2">
    <source>
        <dbReference type="ARBA" id="ARBA00001937"/>
    </source>
</evidence>
<feature type="domain" description="NAD(P)-binding" evidence="9">
    <location>
        <begin position="39"/>
        <end position="382"/>
    </location>
</feature>
<comment type="caution">
    <text evidence="7">Lacks conserved residue(s) required for the propagation of feature annotation.</text>
</comment>
<dbReference type="EMBL" id="VWRN01000068">
    <property type="protein sequence ID" value="KAA6117340.1"/>
    <property type="molecule type" value="Genomic_DNA"/>
</dbReference>
<comment type="catalytic activity">
    <reaction evidence="1 7">
        <text>GDP-alpha-D-mannose = GDP-4-dehydro-alpha-D-rhamnose + H2O</text>
        <dbReference type="Rhea" id="RHEA:23820"/>
        <dbReference type="ChEBI" id="CHEBI:15377"/>
        <dbReference type="ChEBI" id="CHEBI:57527"/>
        <dbReference type="ChEBI" id="CHEBI:57964"/>
        <dbReference type="EC" id="4.2.1.47"/>
    </reaction>
</comment>
<dbReference type="Pfam" id="PF16363">
    <property type="entry name" value="GDP_Man_Dehyd"/>
    <property type="match status" value="1"/>
</dbReference>
<evidence type="ECO:0000256" key="8">
    <source>
        <dbReference type="SAM" id="MobiDB-lite"/>
    </source>
</evidence>
<dbReference type="PANTHER" id="PTHR43715">
    <property type="entry name" value="GDP-MANNOSE 4,6-DEHYDRATASE"/>
    <property type="match status" value="1"/>
</dbReference>
<dbReference type="HAMAP" id="MF_00955">
    <property type="entry name" value="GDP_Man_dehydratase"/>
    <property type="match status" value="1"/>
</dbReference>
<dbReference type="PANTHER" id="PTHR43715:SF1">
    <property type="entry name" value="GDP-MANNOSE 4,6 DEHYDRATASE"/>
    <property type="match status" value="1"/>
</dbReference>
<dbReference type="Gene3D" id="3.90.25.10">
    <property type="entry name" value="UDP-galactose 4-epimerase, domain 1"/>
    <property type="match status" value="1"/>
</dbReference>
<evidence type="ECO:0000256" key="4">
    <source>
        <dbReference type="ARBA" id="ARBA00011989"/>
    </source>
</evidence>
<comment type="similarity">
    <text evidence="3 7">Belongs to the NAD(P)-dependent epimerase/dehydratase family. GDP-mannose 4,6-dehydratase subfamily.</text>
</comment>